<protein>
    <submittedName>
        <fullName evidence="9">(Atlantic silverside) hypothetical protein</fullName>
    </submittedName>
</protein>
<sequence length="756" mass="84454">MDFLFPKCTSFRGSLHLLILVLMFASGSTSFSYIQASGENCKAKDISADYEHCRIHPDGVHNLDCYRKYNSKGLKDCTWEPGINATEKKYTVITQFKNRCKIYRNITGFYQQIPLFSTNGNLSVKVFENTETTKCTQAIFQGSPVDLLRCGPPNNVSFHRPSGGLHVNVSWPKEDERYITSFSVRYKVLGSSSWNEAQISSQSGNRVENLTSSLVYNVQVRCVTSRSCPQCPWSKVYTVPSALTVQPAIVHFQYDDIPQKRGCRMVFITWKFSAKGMYDGFTVSVGKVSGEPPLEHINTSEPEIRLILSYSAYRLNIRAYNNVSISPAASHTVLQRQDTADVGNGRLNVTVHNNSSFTIHWKDDMSKKYVCYSVEWWKNGHPALYRSFYQDTKYYRTLSSLPEPLEPYKRYSIAFLTRPNKQTCNMKHVNNSESTYGTTQFYLTEGSPVGAPSNVSSLNVSAHSVVLMWSSIPEEELRGFLLGYIIHYTEYSHRWTSVDHNTTVDPAFNSFELEGLKSGQAYQVQMSAFTSAGAGVRSAPVFFKTDTKGHSNPKDFYLAFGVVVIVLIIGSPFIKRVSTVLWPSVPDPASSSAVQKIDRPGLLELLESAANLSNEDWDTKSLQIIEKEVVTPTATSPSVASMLPLISATEDEGDSSEMTWDWTHGDRASESRDLPPEASANTFLDAHRTAPPSSHVVLPSDYTTMEMFQQLIPADPVVPPATGGKPEEFPLVRLGSNYVRQFSTSPTSDSEMSTIL</sequence>
<dbReference type="InterPro" id="IPR050379">
    <property type="entry name" value="Type-I_Cytokine_Rcpt"/>
</dbReference>
<dbReference type="Gene3D" id="2.60.40.10">
    <property type="entry name" value="Immunoglobulins"/>
    <property type="match status" value="2"/>
</dbReference>
<dbReference type="CDD" id="cd00063">
    <property type="entry name" value="FN3"/>
    <property type="match status" value="2"/>
</dbReference>
<feature type="chain" id="PRO_5035716490" evidence="7">
    <location>
        <begin position="31"/>
        <end position="756"/>
    </location>
</feature>
<dbReference type="Pfam" id="PF00041">
    <property type="entry name" value="fn3"/>
    <property type="match status" value="1"/>
</dbReference>
<reference evidence="9" key="1">
    <citation type="submission" date="2021-05" db="EMBL/GenBank/DDBJ databases">
        <authorList>
            <person name="Tigano A."/>
        </authorList>
    </citation>
    <scope>NUCLEOTIDE SEQUENCE</scope>
</reference>
<evidence type="ECO:0000259" key="8">
    <source>
        <dbReference type="PROSITE" id="PS50853"/>
    </source>
</evidence>
<dbReference type="GO" id="GO:0004896">
    <property type="term" value="F:cytokine receptor activity"/>
    <property type="evidence" value="ECO:0007669"/>
    <property type="project" value="TreeGrafter"/>
</dbReference>
<dbReference type="PANTHER" id="PTHR23036:SF193">
    <property type="entry name" value="INTERLEUKIN-6 RECEPTOR SUBUNIT BETA-LIKE"/>
    <property type="match status" value="1"/>
</dbReference>
<feature type="signal peptide" evidence="7">
    <location>
        <begin position="1"/>
        <end position="30"/>
    </location>
</feature>
<dbReference type="Proteomes" id="UP000677803">
    <property type="component" value="Unassembled WGS sequence"/>
</dbReference>
<dbReference type="PANTHER" id="PTHR23036">
    <property type="entry name" value="CYTOKINE RECEPTOR"/>
    <property type="match status" value="1"/>
</dbReference>
<keyword evidence="10" id="KW-1185">Reference proteome</keyword>
<keyword evidence="6" id="KW-1133">Transmembrane helix</keyword>
<evidence type="ECO:0000256" key="5">
    <source>
        <dbReference type="ARBA" id="ARBA00023180"/>
    </source>
</evidence>
<dbReference type="GO" id="GO:0009897">
    <property type="term" value="C:external side of plasma membrane"/>
    <property type="evidence" value="ECO:0007669"/>
    <property type="project" value="TreeGrafter"/>
</dbReference>
<dbReference type="SMART" id="SM00060">
    <property type="entry name" value="FN3"/>
    <property type="match status" value="2"/>
</dbReference>
<dbReference type="InterPro" id="IPR036116">
    <property type="entry name" value="FN3_sf"/>
</dbReference>
<dbReference type="GO" id="GO:0019955">
    <property type="term" value="F:cytokine binding"/>
    <property type="evidence" value="ECO:0007669"/>
    <property type="project" value="TreeGrafter"/>
</dbReference>
<dbReference type="GO" id="GO:0043235">
    <property type="term" value="C:receptor complex"/>
    <property type="evidence" value="ECO:0007669"/>
    <property type="project" value="TreeGrafter"/>
</dbReference>
<keyword evidence="2" id="KW-0677">Repeat</keyword>
<keyword evidence="4" id="KW-0675">Receptor</keyword>
<dbReference type="InterPro" id="IPR013783">
    <property type="entry name" value="Ig-like_fold"/>
</dbReference>
<feature type="domain" description="Fibronectin type-III" evidence="8">
    <location>
        <begin position="152"/>
        <end position="244"/>
    </location>
</feature>
<keyword evidence="1 7" id="KW-0732">Signal</keyword>
<gene>
    <name evidence="9" type="ORF">MMEN_LOCUS4370</name>
</gene>
<keyword evidence="3" id="KW-1015">Disulfide bond</keyword>
<dbReference type="EMBL" id="CAJRST010003335">
    <property type="protein sequence ID" value="CAG5867588.1"/>
    <property type="molecule type" value="Genomic_DNA"/>
</dbReference>
<dbReference type="SUPFAM" id="SSF49265">
    <property type="entry name" value="Fibronectin type III"/>
    <property type="match status" value="2"/>
</dbReference>
<accession>A0A8S4ALY3</accession>
<evidence type="ECO:0000313" key="10">
    <source>
        <dbReference type="Proteomes" id="UP000677803"/>
    </source>
</evidence>
<proteinExistence type="predicted"/>
<dbReference type="FunFam" id="2.60.40.10:FF:000028">
    <property type="entry name" value="Neuronal cell adhesion molecule"/>
    <property type="match status" value="1"/>
</dbReference>
<evidence type="ECO:0000256" key="1">
    <source>
        <dbReference type="ARBA" id="ARBA00022729"/>
    </source>
</evidence>
<evidence type="ECO:0000256" key="6">
    <source>
        <dbReference type="SAM" id="Phobius"/>
    </source>
</evidence>
<keyword evidence="6" id="KW-0812">Transmembrane</keyword>
<dbReference type="AlphaFoldDB" id="A0A8S4ALY3"/>
<evidence type="ECO:0000256" key="2">
    <source>
        <dbReference type="ARBA" id="ARBA00022737"/>
    </source>
</evidence>
<evidence type="ECO:0000256" key="3">
    <source>
        <dbReference type="ARBA" id="ARBA00023157"/>
    </source>
</evidence>
<dbReference type="OrthoDB" id="5968456at2759"/>
<feature type="transmembrane region" description="Helical" evidence="6">
    <location>
        <begin position="556"/>
        <end position="574"/>
    </location>
</feature>
<dbReference type="InterPro" id="IPR003961">
    <property type="entry name" value="FN3_dom"/>
</dbReference>
<comment type="caution">
    <text evidence="9">The sequence shown here is derived from an EMBL/GenBank/DDBJ whole genome shotgun (WGS) entry which is preliminary data.</text>
</comment>
<feature type="domain" description="Fibronectin type-III" evidence="8">
    <location>
        <begin position="451"/>
        <end position="548"/>
    </location>
</feature>
<keyword evidence="5" id="KW-0325">Glycoprotein</keyword>
<dbReference type="PROSITE" id="PS50853">
    <property type="entry name" value="FN3"/>
    <property type="match status" value="2"/>
</dbReference>
<organism evidence="9 10">
    <name type="scientific">Menidia menidia</name>
    <name type="common">Atlantic silverside</name>
    <dbReference type="NCBI Taxonomy" id="238744"/>
    <lineage>
        <taxon>Eukaryota</taxon>
        <taxon>Metazoa</taxon>
        <taxon>Chordata</taxon>
        <taxon>Craniata</taxon>
        <taxon>Vertebrata</taxon>
        <taxon>Euteleostomi</taxon>
        <taxon>Actinopterygii</taxon>
        <taxon>Neopterygii</taxon>
        <taxon>Teleostei</taxon>
        <taxon>Neoteleostei</taxon>
        <taxon>Acanthomorphata</taxon>
        <taxon>Ovalentaria</taxon>
        <taxon>Atherinomorphae</taxon>
        <taxon>Atheriniformes</taxon>
        <taxon>Atherinopsidae</taxon>
        <taxon>Menidiinae</taxon>
        <taxon>Menidia</taxon>
    </lineage>
</organism>
<evidence type="ECO:0000313" key="9">
    <source>
        <dbReference type="EMBL" id="CAG5867588.1"/>
    </source>
</evidence>
<keyword evidence="6" id="KW-0472">Membrane</keyword>
<name>A0A8S4ALY3_9TELE</name>
<evidence type="ECO:0000256" key="7">
    <source>
        <dbReference type="SAM" id="SignalP"/>
    </source>
</evidence>
<evidence type="ECO:0000256" key="4">
    <source>
        <dbReference type="ARBA" id="ARBA00023170"/>
    </source>
</evidence>